<name>A0A5J5EFU0_9PEZI</name>
<evidence type="ECO:0000256" key="1">
    <source>
        <dbReference type="SAM" id="MobiDB-lite"/>
    </source>
</evidence>
<organism evidence="2 3">
    <name type="scientific">Sphaerosporella brunnea</name>
    <dbReference type="NCBI Taxonomy" id="1250544"/>
    <lineage>
        <taxon>Eukaryota</taxon>
        <taxon>Fungi</taxon>
        <taxon>Dikarya</taxon>
        <taxon>Ascomycota</taxon>
        <taxon>Pezizomycotina</taxon>
        <taxon>Pezizomycetes</taxon>
        <taxon>Pezizales</taxon>
        <taxon>Pyronemataceae</taxon>
        <taxon>Sphaerosporella</taxon>
    </lineage>
</organism>
<keyword evidence="3" id="KW-1185">Reference proteome</keyword>
<evidence type="ECO:0000313" key="3">
    <source>
        <dbReference type="Proteomes" id="UP000326924"/>
    </source>
</evidence>
<reference evidence="2 3" key="1">
    <citation type="submission" date="2019-09" db="EMBL/GenBank/DDBJ databases">
        <title>Draft genome of the ectomycorrhizal ascomycete Sphaerosporella brunnea.</title>
        <authorList>
            <consortium name="DOE Joint Genome Institute"/>
            <person name="Benucci G.M."/>
            <person name="Marozzi G."/>
            <person name="Antonielli L."/>
            <person name="Sanchez S."/>
            <person name="Marco P."/>
            <person name="Wang X."/>
            <person name="Falini L.B."/>
            <person name="Barry K."/>
            <person name="Haridas S."/>
            <person name="Lipzen A."/>
            <person name="Labutti K."/>
            <person name="Grigoriev I.V."/>
            <person name="Murat C."/>
            <person name="Martin F."/>
            <person name="Albertini E."/>
            <person name="Donnini D."/>
            <person name="Bonito G."/>
        </authorList>
    </citation>
    <scope>NUCLEOTIDE SEQUENCE [LARGE SCALE GENOMIC DNA]</scope>
    <source>
        <strain evidence="2 3">Sb_GMNB300</strain>
    </source>
</reference>
<sequence>MVAAQAASPPSSRKRRREEEHTEGAGKTAKSGLMEGVKNAVKKQLHRRSSPALLLQRWVKQKSVNDWDLYGLTDSLHQQEDAMEVNSTETFQAQAEVFQAQGMDAEQQAALDGVDSRCDLPCIHVQEVF</sequence>
<dbReference type="EMBL" id="VXIS01000401">
    <property type="protein sequence ID" value="KAA8893796.1"/>
    <property type="molecule type" value="Genomic_DNA"/>
</dbReference>
<feature type="compositionally biased region" description="Low complexity" evidence="1">
    <location>
        <begin position="1"/>
        <end position="11"/>
    </location>
</feature>
<proteinExistence type="predicted"/>
<dbReference type="InParanoid" id="A0A5J5EFU0"/>
<dbReference type="Proteomes" id="UP000326924">
    <property type="component" value="Unassembled WGS sequence"/>
</dbReference>
<accession>A0A5J5EFU0</accession>
<protein>
    <submittedName>
        <fullName evidence="2">Uncharacterized protein</fullName>
    </submittedName>
</protein>
<gene>
    <name evidence="2" type="ORF">FN846DRAFT_913647</name>
</gene>
<feature type="region of interest" description="Disordered" evidence="1">
    <location>
        <begin position="1"/>
        <end position="34"/>
    </location>
</feature>
<dbReference type="AlphaFoldDB" id="A0A5J5EFU0"/>
<comment type="caution">
    <text evidence="2">The sequence shown here is derived from an EMBL/GenBank/DDBJ whole genome shotgun (WGS) entry which is preliminary data.</text>
</comment>
<evidence type="ECO:0000313" key="2">
    <source>
        <dbReference type="EMBL" id="KAA8893796.1"/>
    </source>
</evidence>